<evidence type="ECO:0000313" key="1">
    <source>
        <dbReference type="EMBL" id="AYG03402.1"/>
    </source>
</evidence>
<organism evidence="1 2">
    <name type="scientific">Gryllotalpicola protaetiae</name>
    <dbReference type="NCBI Taxonomy" id="2419771"/>
    <lineage>
        <taxon>Bacteria</taxon>
        <taxon>Bacillati</taxon>
        <taxon>Actinomycetota</taxon>
        <taxon>Actinomycetes</taxon>
        <taxon>Micrococcales</taxon>
        <taxon>Microbacteriaceae</taxon>
        <taxon>Gryllotalpicola</taxon>
    </lineage>
</organism>
<proteinExistence type="predicted"/>
<evidence type="ECO:0000313" key="2">
    <source>
        <dbReference type="Proteomes" id="UP000275069"/>
    </source>
</evidence>
<dbReference type="KEGG" id="gry:D7I44_07555"/>
<dbReference type="RefSeq" id="WP_120788934.1">
    <property type="nucleotide sequence ID" value="NZ_CP032624.1"/>
</dbReference>
<dbReference type="AlphaFoldDB" id="A0A387BLZ8"/>
<reference evidence="1 2" key="1">
    <citation type="submission" date="2018-09" db="EMBL/GenBank/DDBJ databases">
        <title>Genome sequencing of strain 2DFW10M-5.</title>
        <authorList>
            <person name="Heo J."/>
            <person name="Kim S.-J."/>
            <person name="Kwon S.-W."/>
        </authorList>
    </citation>
    <scope>NUCLEOTIDE SEQUENCE [LARGE SCALE GENOMIC DNA]</scope>
    <source>
        <strain evidence="1 2">2DFW10M-5</strain>
    </source>
</reference>
<keyword evidence="2" id="KW-1185">Reference proteome</keyword>
<sequence length="76" mass="8241">MGRTGTRAAALLRLLTASGLATLPKPSAPRPTSLDAEARDRAAEIYRALGEILYAPFDPTLVDPVRRLVEARVRRA</sequence>
<name>A0A387BLZ8_9MICO</name>
<protein>
    <submittedName>
        <fullName evidence="1">Uncharacterized protein</fullName>
    </submittedName>
</protein>
<gene>
    <name evidence="1" type="ORF">D7I44_07555</name>
</gene>
<dbReference type="EMBL" id="CP032624">
    <property type="protein sequence ID" value="AYG03402.1"/>
    <property type="molecule type" value="Genomic_DNA"/>
</dbReference>
<dbReference type="Proteomes" id="UP000275069">
    <property type="component" value="Chromosome"/>
</dbReference>
<accession>A0A387BLZ8</accession>